<dbReference type="Proteomes" id="UP001595533">
    <property type="component" value="Unassembled WGS sequence"/>
</dbReference>
<evidence type="ECO:0000256" key="1">
    <source>
        <dbReference type="ARBA" id="ARBA00010886"/>
    </source>
</evidence>
<proteinExistence type="inferred from homology"/>
<keyword evidence="8" id="KW-0472">Membrane</keyword>
<evidence type="ECO:0000256" key="2">
    <source>
        <dbReference type="ARBA" id="ARBA00012513"/>
    </source>
</evidence>
<dbReference type="SUPFAM" id="SSF48452">
    <property type="entry name" value="TPR-like"/>
    <property type="match status" value="3"/>
</dbReference>
<dbReference type="PANTHER" id="PTHR43671">
    <property type="entry name" value="SERINE/THREONINE-PROTEIN KINASE NEK"/>
    <property type="match status" value="1"/>
</dbReference>
<name>A0ABV7JAY1_9GAMM</name>
<evidence type="ECO:0000256" key="7">
    <source>
        <dbReference type="PROSITE-ProRule" id="PRU10141"/>
    </source>
</evidence>
<keyword evidence="4 7" id="KW-0547">Nucleotide-binding</keyword>
<keyword evidence="8" id="KW-1133">Transmembrane helix</keyword>
<gene>
    <name evidence="10" type="ORF">ACFODZ_03925</name>
</gene>
<dbReference type="Gene3D" id="3.30.200.20">
    <property type="entry name" value="Phosphorylase Kinase, domain 1"/>
    <property type="match status" value="1"/>
</dbReference>
<comment type="similarity">
    <text evidence="1">Belongs to the protein kinase superfamily. NEK Ser/Thr protein kinase family. NIMA subfamily.</text>
</comment>
<evidence type="ECO:0000256" key="5">
    <source>
        <dbReference type="ARBA" id="ARBA00022777"/>
    </source>
</evidence>
<dbReference type="InterPro" id="IPR050660">
    <property type="entry name" value="NEK_Ser/Thr_kinase"/>
</dbReference>
<feature type="domain" description="Protein kinase" evidence="9">
    <location>
        <begin position="72"/>
        <end position="324"/>
    </location>
</feature>
<sequence>MTGDEKNKWDRLASDIVDGHTTADEISDERIELVDKLKQIASIANAFKTQNQGHQVGVQTEPKSILFTWGHLQVKEKVGEGSYGEVFRAYDAVLDRDVALKLLKHDKLAPYQSRAFLQEARHLGKVRNRHVLAVHGASVNDGRAGLWSDLIEGHTIKTKQFTHTDDLLHLLKSISHALVAIHEIGLIHGDIKPNNVMQDAKGRIILMDFGAGLQSQPEQKSSGFLKGTPLFMAPELFNDQPLSAASDVYALGTMMLVLMADRYPIDASNLADIKYAHKNHQQHLLKPSEHGHPKALNSLVNQMIDTNPNKRPTAVEISEQIDWISNAPQRRQKNMALAVIFSLLILGITFTSLGFYRADKAQKLIATEKQKTDAVNEFLGNMLNLTSALGRGRDAKVVDMLAIAENQVNEQYTDHPLAKAAILDALGSSYNSLEMSEKSLEQLNESHLIKSQLLNENHPELLETQLMLALSHHKLRDFDQSTQLNRQVIERAGSHRKINELANIRLAGNHNEMGQYDDALQLLLPIIELNPDPYTATNNNHFLALMVLTNVYTKQSNYSAAEHTAKQMIAWLNDYPDALLLNINIANTWLAEILSKQGRNQEAEVISKQALAVSEKIYGKQNHGFIISLVNHSAILYELGRSEEANTIQQESLVLAKSIIGPNDIITLTIASNLANSHVSLGQFDAGEQLMRDTLIKAKQSLGENEILTFQLEYNLAELLNNLGRPDEAEELARVTNQKMAATLGETHLYTLLSNDNLAVSLSQQKQFAAAIEIHQYLLPIIQKHHTPLSPYAILAHQHYVDTLLSAAQTNIAKQELESLIKYQTETLGADHNDTRQNINVLKKLSLNTGN</sequence>
<keyword evidence="11" id="KW-1185">Reference proteome</keyword>
<dbReference type="PANTHER" id="PTHR43671:SF13">
    <property type="entry name" value="SERINE_THREONINE-PROTEIN KINASE NEK2"/>
    <property type="match status" value="1"/>
</dbReference>
<accession>A0ABV7JAY1</accession>
<dbReference type="EC" id="2.7.11.1" evidence="2"/>
<protein>
    <recommendedName>
        <fullName evidence="2">non-specific serine/threonine protein kinase</fullName>
        <ecNumber evidence="2">2.7.11.1</ecNumber>
    </recommendedName>
</protein>
<dbReference type="SUPFAM" id="SSF56112">
    <property type="entry name" value="Protein kinase-like (PK-like)"/>
    <property type="match status" value="1"/>
</dbReference>
<keyword evidence="6 7" id="KW-0067">ATP-binding</keyword>
<evidence type="ECO:0000256" key="3">
    <source>
        <dbReference type="ARBA" id="ARBA00022679"/>
    </source>
</evidence>
<evidence type="ECO:0000259" key="9">
    <source>
        <dbReference type="PROSITE" id="PS50011"/>
    </source>
</evidence>
<feature type="binding site" evidence="7">
    <location>
        <position position="101"/>
    </location>
    <ligand>
        <name>ATP</name>
        <dbReference type="ChEBI" id="CHEBI:30616"/>
    </ligand>
</feature>
<keyword evidence="5" id="KW-0418">Kinase</keyword>
<dbReference type="Pfam" id="PF13374">
    <property type="entry name" value="TPR_10"/>
    <property type="match status" value="1"/>
</dbReference>
<dbReference type="Gene3D" id="1.25.40.10">
    <property type="entry name" value="Tetratricopeptide repeat domain"/>
    <property type="match status" value="3"/>
</dbReference>
<keyword evidence="8" id="KW-0812">Transmembrane</keyword>
<evidence type="ECO:0000313" key="10">
    <source>
        <dbReference type="EMBL" id="MFC3193388.1"/>
    </source>
</evidence>
<dbReference type="Gene3D" id="1.10.510.10">
    <property type="entry name" value="Transferase(Phosphotransferase) domain 1"/>
    <property type="match status" value="1"/>
</dbReference>
<dbReference type="InterPro" id="IPR011009">
    <property type="entry name" value="Kinase-like_dom_sf"/>
</dbReference>
<dbReference type="Pfam" id="PF00069">
    <property type="entry name" value="Pkinase"/>
    <property type="match status" value="1"/>
</dbReference>
<dbReference type="CDD" id="cd14014">
    <property type="entry name" value="STKc_PknB_like"/>
    <property type="match status" value="1"/>
</dbReference>
<dbReference type="PROSITE" id="PS50011">
    <property type="entry name" value="PROTEIN_KINASE_DOM"/>
    <property type="match status" value="1"/>
</dbReference>
<dbReference type="InterPro" id="IPR000719">
    <property type="entry name" value="Prot_kinase_dom"/>
</dbReference>
<dbReference type="Pfam" id="PF13424">
    <property type="entry name" value="TPR_12"/>
    <property type="match status" value="1"/>
</dbReference>
<dbReference type="Pfam" id="PF07721">
    <property type="entry name" value="TPR_4"/>
    <property type="match status" value="1"/>
</dbReference>
<evidence type="ECO:0000256" key="4">
    <source>
        <dbReference type="ARBA" id="ARBA00022741"/>
    </source>
</evidence>
<dbReference type="InterPro" id="IPR011990">
    <property type="entry name" value="TPR-like_helical_dom_sf"/>
</dbReference>
<evidence type="ECO:0000256" key="8">
    <source>
        <dbReference type="SAM" id="Phobius"/>
    </source>
</evidence>
<dbReference type="EMBL" id="JBHRTS010000002">
    <property type="protein sequence ID" value="MFC3193388.1"/>
    <property type="molecule type" value="Genomic_DNA"/>
</dbReference>
<dbReference type="SMART" id="SM00220">
    <property type="entry name" value="S_TKc"/>
    <property type="match status" value="1"/>
</dbReference>
<dbReference type="InterPro" id="IPR017441">
    <property type="entry name" value="Protein_kinase_ATP_BS"/>
</dbReference>
<dbReference type="PROSITE" id="PS00107">
    <property type="entry name" value="PROTEIN_KINASE_ATP"/>
    <property type="match status" value="1"/>
</dbReference>
<evidence type="ECO:0000256" key="6">
    <source>
        <dbReference type="ARBA" id="ARBA00022840"/>
    </source>
</evidence>
<keyword evidence="3" id="KW-0808">Transferase</keyword>
<comment type="caution">
    <text evidence="10">The sequence shown here is derived from an EMBL/GenBank/DDBJ whole genome shotgun (WGS) entry which is preliminary data.</text>
</comment>
<dbReference type="InterPro" id="IPR011717">
    <property type="entry name" value="TPR-4"/>
</dbReference>
<dbReference type="RefSeq" id="WP_077410079.1">
    <property type="nucleotide sequence ID" value="NZ_JBHRTS010000002.1"/>
</dbReference>
<organism evidence="10 11">
    <name type="scientific">Marinicella sediminis</name>
    <dbReference type="NCBI Taxonomy" id="1792834"/>
    <lineage>
        <taxon>Bacteria</taxon>
        <taxon>Pseudomonadati</taxon>
        <taxon>Pseudomonadota</taxon>
        <taxon>Gammaproteobacteria</taxon>
        <taxon>Lysobacterales</taxon>
        <taxon>Marinicellaceae</taxon>
        <taxon>Marinicella</taxon>
    </lineage>
</organism>
<feature type="transmembrane region" description="Helical" evidence="8">
    <location>
        <begin position="335"/>
        <end position="356"/>
    </location>
</feature>
<evidence type="ECO:0000313" key="11">
    <source>
        <dbReference type="Proteomes" id="UP001595533"/>
    </source>
</evidence>
<reference evidence="11" key="1">
    <citation type="journal article" date="2019" name="Int. J. Syst. Evol. Microbiol.">
        <title>The Global Catalogue of Microorganisms (GCM) 10K type strain sequencing project: providing services to taxonomists for standard genome sequencing and annotation.</title>
        <authorList>
            <consortium name="The Broad Institute Genomics Platform"/>
            <consortium name="The Broad Institute Genome Sequencing Center for Infectious Disease"/>
            <person name="Wu L."/>
            <person name="Ma J."/>
        </authorList>
    </citation>
    <scope>NUCLEOTIDE SEQUENCE [LARGE SCALE GENOMIC DNA]</scope>
    <source>
        <strain evidence="11">KCTC 42953</strain>
    </source>
</reference>